<gene>
    <name evidence="3" type="primary">dctP</name>
    <name evidence="3" type="ORF">ABC974_00180</name>
</gene>
<dbReference type="InterPro" id="IPR018389">
    <property type="entry name" value="DctP_fam"/>
</dbReference>
<sequence>MMRAAALLLAVLGLMLGGCSKPLPPGTIELTYASPYAATHTFSRADITWMKWIEAESHGHIRIKPYWGGVLLSSNENMLEIRHGVADIGMITPMYARSAHLQRIQPSFYSGIRSIPDQVAVYKCLAAAFPAMNAEANGLHLLAIQGGNVPGILTRKRPIRTLADLKGLRLRAQEDTADVLRAFGADPVNMSMAEVYPAMAKGVIDGVVAPADSLKAVHLADVGRYFSTLKVPRGAYPGRAMSQALWERLSPVDRDIFTRGELVWEQAMNSELDAALTAGERYARSEKIEIVPLPAADQARFDALYSANAFRLGRGLKAYGIDGEAIARRAAELIAARKGGGTMTCETGRPS</sequence>
<organism evidence="3 4">
    <name type="scientific">Sphingomonas oligophenolica</name>
    <dbReference type="NCBI Taxonomy" id="301154"/>
    <lineage>
        <taxon>Bacteria</taxon>
        <taxon>Pseudomonadati</taxon>
        <taxon>Pseudomonadota</taxon>
        <taxon>Alphaproteobacteria</taxon>
        <taxon>Sphingomonadales</taxon>
        <taxon>Sphingomonadaceae</taxon>
        <taxon>Sphingomonas</taxon>
    </lineage>
</organism>
<evidence type="ECO:0000313" key="4">
    <source>
        <dbReference type="Proteomes" id="UP001419910"/>
    </source>
</evidence>
<dbReference type="Pfam" id="PF03480">
    <property type="entry name" value="DctP"/>
    <property type="match status" value="1"/>
</dbReference>
<proteinExistence type="predicted"/>
<protein>
    <submittedName>
        <fullName evidence="3">TRAP transporter substrate-binding protein DctP</fullName>
    </submittedName>
</protein>
<name>A0ABU9XWW4_9SPHN</name>
<feature type="chain" id="PRO_5047339362" evidence="2">
    <location>
        <begin position="21"/>
        <end position="351"/>
    </location>
</feature>
<dbReference type="RefSeq" id="WP_343887605.1">
    <property type="nucleotide sequence ID" value="NZ_BAAAEH010000005.1"/>
</dbReference>
<evidence type="ECO:0000313" key="3">
    <source>
        <dbReference type="EMBL" id="MEN2788031.1"/>
    </source>
</evidence>
<dbReference type="PANTHER" id="PTHR33376:SF15">
    <property type="entry name" value="BLL6794 PROTEIN"/>
    <property type="match status" value="1"/>
</dbReference>
<reference evidence="3 4" key="1">
    <citation type="submission" date="2024-05" db="EMBL/GenBank/DDBJ databases">
        <authorList>
            <person name="Liu Q."/>
            <person name="Xin Y.-H."/>
        </authorList>
    </citation>
    <scope>NUCLEOTIDE SEQUENCE [LARGE SCALE GENOMIC DNA]</scope>
    <source>
        <strain evidence="3 4">CGMCC 1.10181</strain>
    </source>
</reference>
<dbReference type="SUPFAM" id="SSF53850">
    <property type="entry name" value="Periplasmic binding protein-like II"/>
    <property type="match status" value="1"/>
</dbReference>
<dbReference type="Proteomes" id="UP001419910">
    <property type="component" value="Unassembled WGS sequence"/>
</dbReference>
<feature type="signal peptide" evidence="2">
    <location>
        <begin position="1"/>
        <end position="20"/>
    </location>
</feature>
<evidence type="ECO:0000256" key="1">
    <source>
        <dbReference type="ARBA" id="ARBA00022729"/>
    </source>
</evidence>
<keyword evidence="4" id="KW-1185">Reference proteome</keyword>
<dbReference type="PANTHER" id="PTHR33376">
    <property type="match status" value="1"/>
</dbReference>
<dbReference type="InterPro" id="IPR038404">
    <property type="entry name" value="TRAP_DctP_sf"/>
</dbReference>
<comment type="caution">
    <text evidence="3">The sequence shown here is derived from an EMBL/GenBank/DDBJ whole genome shotgun (WGS) entry which is preliminary data.</text>
</comment>
<accession>A0ABU9XWW4</accession>
<dbReference type="PROSITE" id="PS51257">
    <property type="entry name" value="PROKAR_LIPOPROTEIN"/>
    <property type="match status" value="1"/>
</dbReference>
<dbReference type="NCBIfam" id="NF037995">
    <property type="entry name" value="TRAP_S1"/>
    <property type="match status" value="1"/>
</dbReference>
<keyword evidence="1 2" id="KW-0732">Signal</keyword>
<dbReference type="EMBL" id="JBDIME010000001">
    <property type="protein sequence ID" value="MEN2788031.1"/>
    <property type="molecule type" value="Genomic_DNA"/>
</dbReference>
<evidence type="ECO:0000256" key="2">
    <source>
        <dbReference type="SAM" id="SignalP"/>
    </source>
</evidence>
<dbReference type="Gene3D" id="3.40.190.170">
    <property type="entry name" value="Bacterial extracellular solute-binding protein, family 7"/>
    <property type="match status" value="1"/>
</dbReference>